<evidence type="ECO:0000313" key="5">
    <source>
        <dbReference type="Proteomes" id="UP001159427"/>
    </source>
</evidence>
<protein>
    <recommendedName>
        <fullName evidence="6">Basic immunoglobulin-like variable motif-containing protein</fullName>
    </recommendedName>
</protein>
<feature type="region of interest" description="Disordered" evidence="3">
    <location>
        <begin position="1"/>
        <end position="38"/>
    </location>
</feature>
<gene>
    <name evidence="4" type="ORF">PEVE_00034208</name>
</gene>
<dbReference type="PANTHER" id="PTHR16171">
    <property type="entry name" value="DNA REPAIR PROTEIN COMPLEMENTING XP-G CELLS-RELATED"/>
    <property type="match status" value="1"/>
</dbReference>
<dbReference type="Proteomes" id="UP001159427">
    <property type="component" value="Unassembled WGS sequence"/>
</dbReference>
<feature type="compositionally biased region" description="Polar residues" evidence="3">
    <location>
        <begin position="121"/>
        <end position="134"/>
    </location>
</feature>
<accession>A0ABN8T190</accession>
<name>A0ABN8T190_9CNID</name>
<proteinExistence type="predicted"/>
<comment type="subcellular location">
    <subcellularLocation>
        <location evidence="1">Nucleus</location>
    </subcellularLocation>
</comment>
<feature type="compositionally biased region" description="Acidic residues" evidence="3">
    <location>
        <begin position="26"/>
        <end position="38"/>
    </location>
</feature>
<dbReference type="PANTHER" id="PTHR16171:SF12">
    <property type="entry name" value="BASIC IMMUNOGLOBULIN-LIKE VARIABLE MOTIF-CONTAINING PROTEIN"/>
    <property type="match status" value="1"/>
</dbReference>
<feature type="region of interest" description="Disordered" evidence="3">
    <location>
        <begin position="221"/>
        <end position="240"/>
    </location>
</feature>
<keyword evidence="5" id="KW-1185">Reference proteome</keyword>
<feature type="region of interest" description="Disordered" evidence="3">
    <location>
        <begin position="499"/>
        <end position="529"/>
    </location>
</feature>
<evidence type="ECO:0000256" key="1">
    <source>
        <dbReference type="ARBA" id="ARBA00004123"/>
    </source>
</evidence>
<sequence>MGSMWSSAHGKALHNSHLHEEKGESVQDDSNPDVNDEDIFYETVDTFSTQKEDLVLQELENQNACLSNEESYTKSRLHFPNDEKIIRSDCSENCESTNSIDSKGSASVKCEGFSSGKIHSLHQSPNMNNNSKSTLETERNDGIRSVSPCKEEKKNVKECRSFSLPLITEEDVFTGRHAKSTSESEFERPVKISPQIKSNIPSSCAWQIDVDCFKSKKRKKPPQKYLRNKENTVESDYNDGSHRKVQQHLVSMEIATQEMMERRKVLDLRRWYCISRPQYKKSCGISSLVSCWNFLFSSLGAGSKKPLTQEEALTILGFKPPFGEIRFGPFTGNATLMRWFRQLNNHFGVRGEAYYLYKPKGKSRTIGLSGEEALRRLKNGLHDPQMAFIYHSYNHYFCPIGYDDSPSKAVDAYRSQLYEDEVETWILIGDTSCKHPSIHCKRWSDIDTDLNNESPFYLNIRQLHEGIKQRNTKKTGGNLHCIMAFQKSTFQGFKKLKIPSQRIQQMEEEENHSNSSGEEENSQSDSSDE</sequence>
<keyword evidence="2" id="KW-0539">Nucleus</keyword>
<evidence type="ECO:0000256" key="2">
    <source>
        <dbReference type="ARBA" id="ARBA00023242"/>
    </source>
</evidence>
<comment type="caution">
    <text evidence="4">The sequence shown here is derived from an EMBL/GenBank/DDBJ whole genome shotgun (WGS) entry which is preliminary data.</text>
</comment>
<evidence type="ECO:0000256" key="3">
    <source>
        <dbReference type="SAM" id="MobiDB-lite"/>
    </source>
</evidence>
<feature type="region of interest" description="Disordered" evidence="3">
    <location>
        <begin position="119"/>
        <end position="143"/>
    </location>
</feature>
<evidence type="ECO:0008006" key="6">
    <source>
        <dbReference type="Google" id="ProtNLM"/>
    </source>
</evidence>
<dbReference type="EMBL" id="CALNXI010005148">
    <property type="protein sequence ID" value="CAH3197030.1"/>
    <property type="molecule type" value="Genomic_DNA"/>
</dbReference>
<reference evidence="4 5" key="1">
    <citation type="submission" date="2022-05" db="EMBL/GenBank/DDBJ databases">
        <authorList>
            <consortium name="Genoscope - CEA"/>
            <person name="William W."/>
        </authorList>
    </citation>
    <scope>NUCLEOTIDE SEQUENCE [LARGE SCALE GENOMIC DNA]</scope>
</reference>
<feature type="compositionally biased region" description="Acidic residues" evidence="3">
    <location>
        <begin position="517"/>
        <end position="529"/>
    </location>
</feature>
<organism evidence="4 5">
    <name type="scientific">Porites evermanni</name>
    <dbReference type="NCBI Taxonomy" id="104178"/>
    <lineage>
        <taxon>Eukaryota</taxon>
        <taxon>Metazoa</taxon>
        <taxon>Cnidaria</taxon>
        <taxon>Anthozoa</taxon>
        <taxon>Hexacorallia</taxon>
        <taxon>Scleractinia</taxon>
        <taxon>Fungiina</taxon>
        <taxon>Poritidae</taxon>
        <taxon>Porites</taxon>
    </lineage>
</organism>
<evidence type="ECO:0000313" key="4">
    <source>
        <dbReference type="EMBL" id="CAH3197030.1"/>
    </source>
</evidence>